<evidence type="ECO:0000259" key="2">
    <source>
        <dbReference type="Pfam" id="PF13843"/>
    </source>
</evidence>
<dbReference type="PANTHER" id="PTHR46599:SF6">
    <property type="entry name" value="DUAL SPECIFICITY PHOSPHATASE 26"/>
    <property type="match status" value="1"/>
</dbReference>
<reference evidence="3" key="1">
    <citation type="submission" date="2013-04" db="EMBL/GenBank/DDBJ databases">
        <authorList>
            <person name="Qu J."/>
            <person name="Murali S.C."/>
            <person name="Bandaranaike D."/>
            <person name="Bellair M."/>
            <person name="Blankenburg K."/>
            <person name="Chao H."/>
            <person name="Dinh H."/>
            <person name="Doddapaneni H."/>
            <person name="Downs B."/>
            <person name="Dugan-Rocha S."/>
            <person name="Elkadiri S."/>
            <person name="Gnanaolivu R.D."/>
            <person name="Hernandez B."/>
            <person name="Javaid M."/>
            <person name="Jayaseelan J.C."/>
            <person name="Lee S."/>
            <person name="Li M."/>
            <person name="Ming W."/>
            <person name="Munidasa M."/>
            <person name="Muniz J."/>
            <person name="Nguyen L."/>
            <person name="Ongeri F."/>
            <person name="Osuji N."/>
            <person name="Pu L.-L."/>
            <person name="Puazo M."/>
            <person name="Qu C."/>
            <person name="Quiroz J."/>
            <person name="Raj R."/>
            <person name="Weissenberger G."/>
            <person name="Xin Y."/>
            <person name="Zou X."/>
            <person name="Han Y."/>
            <person name="Richards S."/>
            <person name="Worley K."/>
            <person name="Muzny D."/>
            <person name="Gibbs R."/>
        </authorList>
    </citation>
    <scope>NUCLEOTIDE SEQUENCE</scope>
    <source>
        <strain evidence="3">Sampled in the wild</strain>
    </source>
</reference>
<reference evidence="3" key="2">
    <citation type="submission" date="2017-10" db="EMBL/GenBank/DDBJ databases">
        <title>Ladona fulva Genome sequencing and assembly.</title>
        <authorList>
            <person name="Murali S."/>
            <person name="Richards S."/>
            <person name="Bandaranaike D."/>
            <person name="Bellair M."/>
            <person name="Blankenburg K."/>
            <person name="Chao H."/>
            <person name="Dinh H."/>
            <person name="Doddapaneni H."/>
            <person name="Dugan-Rocha S."/>
            <person name="Elkadiri S."/>
            <person name="Gnanaolivu R."/>
            <person name="Hernandez B."/>
            <person name="Skinner E."/>
            <person name="Javaid M."/>
            <person name="Lee S."/>
            <person name="Li M."/>
            <person name="Ming W."/>
            <person name="Munidasa M."/>
            <person name="Muniz J."/>
            <person name="Nguyen L."/>
            <person name="Hughes D."/>
            <person name="Osuji N."/>
            <person name="Pu L.-L."/>
            <person name="Puazo M."/>
            <person name="Qu C."/>
            <person name="Quiroz J."/>
            <person name="Raj R."/>
            <person name="Weissenberger G."/>
            <person name="Xin Y."/>
            <person name="Zou X."/>
            <person name="Han Y."/>
            <person name="Worley K."/>
            <person name="Muzny D."/>
            <person name="Gibbs R."/>
        </authorList>
    </citation>
    <scope>NUCLEOTIDE SEQUENCE</scope>
    <source>
        <strain evidence="3">Sampled in the wild</strain>
    </source>
</reference>
<name>A0A8K0K3K2_LADFU</name>
<feature type="domain" description="PiggyBac transposable element-derived protein" evidence="2">
    <location>
        <begin position="2"/>
        <end position="67"/>
    </location>
</feature>
<feature type="region of interest" description="Disordered" evidence="1">
    <location>
        <begin position="229"/>
        <end position="272"/>
    </location>
</feature>
<keyword evidence="4" id="KW-1185">Reference proteome</keyword>
<dbReference type="Proteomes" id="UP000792457">
    <property type="component" value="Unassembled WGS sequence"/>
</dbReference>
<dbReference type="PANTHER" id="PTHR46599">
    <property type="entry name" value="PIGGYBAC TRANSPOSABLE ELEMENT-DERIVED PROTEIN 4"/>
    <property type="match status" value="1"/>
</dbReference>
<gene>
    <name evidence="3" type="ORF">J437_LFUL006291</name>
</gene>
<organism evidence="3 4">
    <name type="scientific">Ladona fulva</name>
    <name type="common">Scarce chaser dragonfly</name>
    <name type="synonym">Libellula fulva</name>
    <dbReference type="NCBI Taxonomy" id="123851"/>
    <lineage>
        <taxon>Eukaryota</taxon>
        <taxon>Metazoa</taxon>
        <taxon>Ecdysozoa</taxon>
        <taxon>Arthropoda</taxon>
        <taxon>Hexapoda</taxon>
        <taxon>Insecta</taxon>
        <taxon>Pterygota</taxon>
        <taxon>Palaeoptera</taxon>
        <taxon>Odonata</taxon>
        <taxon>Epiprocta</taxon>
        <taxon>Anisoptera</taxon>
        <taxon>Libelluloidea</taxon>
        <taxon>Libellulidae</taxon>
        <taxon>Ladona</taxon>
    </lineage>
</organism>
<comment type="caution">
    <text evidence="3">The sequence shown here is derived from an EMBL/GenBank/DDBJ whole genome shotgun (WGS) entry which is preliminary data.</text>
</comment>
<evidence type="ECO:0000256" key="1">
    <source>
        <dbReference type="SAM" id="MobiDB-lite"/>
    </source>
</evidence>
<dbReference type="Pfam" id="PF13843">
    <property type="entry name" value="DDE_Tnp_1_7"/>
    <property type="match status" value="1"/>
</dbReference>
<dbReference type="OrthoDB" id="6077919at2759"/>
<protein>
    <recommendedName>
        <fullName evidence="2">PiggyBac transposable element-derived protein domain-containing protein</fullName>
    </recommendedName>
</protein>
<accession>A0A8K0K3K2</accession>
<dbReference type="AlphaFoldDB" id="A0A8K0K3K2"/>
<dbReference type="InterPro" id="IPR029526">
    <property type="entry name" value="PGBD"/>
</dbReference>
<proteinExistence type="predicted"/>
<dbReference type="EMBL" id="KZ308320">
    <property type="protein sequence ID" value="KAG8227333.1"/>
    <property type="molecule type" value="Genomic_DNA"/>
</dbReference>
<sequence length="333" mass="35806">MHSRKSIDASTGNMKKKTEIVTFYSATKGGVDTVDKMCGTYSTSRNTRRWPLTVFFHLLNVARVNSFIINNDVNEKNAMHGSKFLREVARELTKAFIKKRASMRMFPKELKRKVNLRVVRRLRNGERKAVVDVCPKNKDIKTKFFCCSCDKWMCAKHIGQMKEDNKLLMGELAKKEQKLTAKEIAGQNKLISSGFGVGGARVPPTGGTAGGGGIADGGGMLLDGGPTIRGGGVVPTTATEPPSPIPYPSPVNDCLDPSKPSPPPLVSPSPELLSPSCKEGGGAMATPTFLFSGSVPSPLLLILSSSSSSSSSSLPFLPPKPVFLRSSSNLSYI</sequence>
<evidence type="ECO:0000313" key="3">
    <source>
        <dbReference type="EMBL" id="KAG8227333.1"/>
    </source>
</evidence>
<evidence type="ECO:0000313" key="4">
    <source>
        <dbReference type="Proteomes" id="UP000792457"/>
    </source>
</evidence>